<dbReference type="Proteomes" id="UP000178187">
    <property type="component" value="Unassembled WGS sequence"/>
</dbReference>
<organism evidence="1 2">
    <name type="scientific">Candidatus Danuiimicrobium aquiferis</name>
    <dbReference type="NCBI Taxonomy" id="1801832"/>
    <lineage>
        <taxon>Bacteria</taxon>
        <taxon>Pseudomonadati</taxon>
        <taxon>Candidatus Omnitrophota</taxon>
        <taxon>Candidatus Danuiimicrobium</taxon>
    </lineage>
</organism>
<dbReference type="EMBL" id="MHFR01000061">
    <property type="protein sequence ID" value="OGW95520.1"/>
    <property type="molecule type" value="Genomic_DNA"/>
</dbReference>
<accession>A0A1G1KRD6</accession>
<protein>
    <submittedName>
        <fullName evidence="1">Uncharacterized protein</fullName>
    </submittedName>
</protein>
<reference evidence="1 2" key="1">
    <citation type="journal article" date="2016" name="Nat. Commun.">
        <title>Thousands of microbial genomes shed light on interconnected biogeochemical processes in an aquifer system.</title>
        <authorList>
            <person name="Anantharaman K."/>
            <person name="Brown C.T."/>
            <person name="Hug L.A."/>
            <person name="Sharon I."/>
            <person name="Castelle C.J."/>
            <person name="Probst A.J."/>
            <person name="Thomas B.C."/>
            <person name="Singh A."/>
            <person name="Wilkins M.J."/>
            <person name="Karaoz U."/>
            <person name="Brodie E.L."/>
            <person name="Williams K.H."/>
            <person name="Hubbard S.S."/>
            <person name="Banfield J.F."/>
        </authorList>
    </citation>
    <scope>NUCLEOTIDE SEQUENCE [LARGE SCALE GENOMIC DNA]</scope>
</reference>
<evidence type="ECO:0000313" key="2">
    <source>
        <dbReference type="Proteomes" id="UP000178187"/>
    </source>
</evidence>
<name>A0A1G1KRD6_9BACT</name>
<dbReference type="InterPro" id="IPR046548">
    <property type="entry name" value="DUF6804"/>
</dbReference>
<dbReference type="AlphaFoldDB" id="A0A1G1KRD6"/>
<comment type="caution">
    <text evidence="1">The sequence shown here is derived from an EMBL/GenBank/DDBJ whole genome shotgun (WGS) entry which is preliminary data.</text>
</comment>
<dbReference type="Pfam" id="PF20619">
    <property type="entry name" value="DUF6804"/>
    <property type="match status" value="1"/>
</dbReference>
<gene>
    <name evidence="1" type="ORF">A3G33_02710</name>
</gene>
<proteinExistence type="predicted"/>
<evidence type="ECO:0000313" key="1">
    <source>
        <dbReference type="EMBL" id="OGW95520.1"/>
    </source>
</evidence>
<sequence length="106" mass="12187">MSHIIIAPGALSFVAILFNPFLLLDFDEGLWRLIDFGTSILLIVYLFRCQKNFILKIGNVRTATIKTMKNLTTFLLKPKKLSFWIQVVGFSIVWIMIAIGLWLARK</sequence>